<gene>
    <name evidence="4" type="ORF">HRI_004948200</name>
</gene>
<evidence type="ECO:0000313" key="5">
    <source>
        <dbReference type="Proteomes" id="UP001165190"/>
    </source>
</evidence>
<evidence type="ECO:0000313" key="4">
    <source>
        <dbReference type="EMBL" id="GMJ12790.1"/>
    </source>
</evidence>
<evidence type="ECO:0000256" key="3">
    <source>
        <dbReference type="ARBA" id="ARBA00023315"/>
    </source>
</evidence>
<dbReference type="InterPro" id="IPR023213">
    <property type="entry name" value="CAT-like_dom_sf"/>
</dbReference>
<evidence type="ECO:0000256" key="2">
    <source>
        <dbReference type="ARBA" id="ARBA00022679"/>
    </source>
</evidence>
<proteinExistence type="inferred from homology"/>
<protein>
    <submittedName>
        <fullName evidence="4">Uncharacterized protein</fullName>
    </submittedName>
</protein>
<sequence>MEVRIISKEIVKPSSPEVYLRKPFSLSLLDQLTPAHYVPFVVFYNKPDNSRFNNTAQILAMLKESVRKALNQFYPLSGRTIDNCYISSYDKGVPYVEASVEAALADFIAQTEVELSKQLLPCQCFCSIPTSTSPQMVIQVTVFGCGGVAIALCGSHKINDATSASAFVKTWAAFNRGSDGGIRYPDMLDAGSRLFPPLESIPQDHLSLTEALYLTEGWHTSKTFLFQNDAIAALKLKAKSKTLEHPTRNVALSAFLWKHAMLASSAASGRWRPTVLSNSMNLRPRMKPSLPEHAIGNLRWFAVSTYNPSATDIELDQLAHLVSKASDISKDQISRLQSGDALEVMTELLSQMADFALQGDVEFFHCNSWLNTLGGDGVDFGWGQPMTSRPVWREARYYSYANNFFLKSAENGKAIEAVITLDAKAMEILEHDPGFLAFASPTSSLFSGAVSKI</sequence>
<comment type="caution">
    <text evidence="4">The sequence shown here is derived from an EMBL/GenBank/DDBJ whole genome shotgun (WGS) entry which is preliminary data.</text>
</comment>
<dbReference type="GO" id="GO:0016746">
    <property type="term" value="F:acyltransferase activity"/>
    <property type="evidence" value="ECO:0007669"/>
    <property type="project" value="UniProtKB-KW"/>
</dbReference>
<dbReference type="PANTHER" id="PTHR31623:SF36">
    <property type="entry name" value="STEMMADENINE O-ACETYLTRANSFERASE-LIKE"/>
    <property type="match status" value="1"/>
</dbReference>
<comment type="similarity">
    <text evidence="1">Belongs to the plant acyltransferase family.</text>
</comment>
<dbReference type="EMBL" id="BSYR01000065">
    <property type="protein sequence ID" value="GMJ12790.1"/>
    <property type="molecule type" value="Genomic_DNA"/>
</dbReference>
<dbReference type="Proteomes" id="UP001165190">
    <property type="component" value="Unassembled WGS sequence"/>
</dbReference>
<dbReference type="Pfam" id="PF02458">
    <property type="entry name" value="Transferase"/>
    <property type="match status" value="1"/>
</dbReference>
<dbReference type="Gene3D" id="3.30.559.10">
    <property type="entry name" value="Chloramphenicol acetyltransferase-like domain"/>
    <property type="match status" value="2"/>
</dbReference>
<organism evidence="4 5">
    <name type="scientific">Hibiscus trionum</name>
    <name type="common">Flower of an hour</name>
    <dbReference type="NCBI Taxonomy" id="183268"/>
    <lineage>
        <taxon>Eukaryota</taxon>
        <taxon>Viridiplantae</taxon>
        <taxon>Streptophyta</taxon>
        <taxon>Embryophyta</taxon>
        <taxon>Tracheophyta</taxon>
        <taxon>Spermatophyta</taxon>
        <taxon>Magnoliopsida</taxon>
        <taxon>eudicotyledons</taxon>
        <taxon>Gunneridae</taxon>
        <taxon>Pentapetalae</taxon>
        <taxon>rosids</taxon>
        <taxon>malvids</taxon>
        <taxon>Malvales</taxon>
        <taxon>Malvaceae</taxon>
        <taxon>Malvoideae</taxon>
        <taxon>Hibiscus</taxon>
    </lineage>
</organism>
<dbReference type="AlphaFoldDB" id="A0A9W7MV27"/>
<keyword evidence="3" id="KW-0012">Acyltransferase</keyword>
<reference evidence="4" key="1">
    <citation type="submission" date="2023-05" db="EMBL/GenBank/DDBJ databases">
        <title>Genome and transcriptome analyses reveal genes involved in the formation of fine ridges on petal epidermal cells in Hibiscus trionum.</title>
        <authorList>
            <person name="Koshimizu S."/>
            <person name="Masuda S."/>
            <person name="Ishii T."/>
            <person name="Shirasu K."/>
            <person name="Hoshino A."/>
            <person name="Arita M."/>
        </authorList>
    </citation>
    <scope>NUCLEOTIDE SEQUENCE</scope>
    <source>
        <strain evidence="4">Hamamatsu line</strain>
    </source>
</reference>
<evidence type="ECO:0000256" key="1">
    <source>
        <dbReference type="ARBA" id="ARBA00009861"/>
    </source>
</evidence>
<accession>A0A9W7MV27</accession>
<keyword evidence="2" id="KW-0808">Transferase</keyword>
<dbReference type="OrthoDB" id="671439at2759"/>
<dbReference type="PANTHER" id="PTHR31623">
    <property type="entry name" value="F21J9.9"/>
    <property type="match status" value="1"/>
</dbReference>
<keyword evidence="5" id="KW-1185">Reference proteome</keyword>
<name>A0A9W7MV27_HIBTR</name>